<dbReference type="GO" id="GO:0034511">
    <property type="term" value="F:U3 snoRNA binding"/>
    <property type="evidence" value="ECO:0007669"/>
    <property type="project" value="InterPro"/>
</dbReference>
<evidence type="ECO:0000313" key="9">
    <source>
        <dbReference type="Proteomes" id="UP000694867"/>
    </source>
</evidence>
<evidence type="ECO:0000256" key="5">
    <source>
        <dbReference type="ARBA" id="ARBA00032325"/>
    </source>
</evidence>
<feature type="compositionally biased region" description="Basic and acidic residues" evidence="6">
    <location>
        <begin position="60"/>
        <end position="88"/>
    </location>
</feature>
<sequence>MASDEEDSEGDGDSMDEVDDQDSAAGGSPREDEEAEQEDEPSVGTDDDSEDEQLGVVPSPRKDERKKESVRAKNGSEHVQETGVRDNTSDEEDDSADDQEEGDTNYISHLEWEPDDRDFPPEPYVLQSSPPQQWPHLGLIKIQEPPKIAAKTPSIHLKSTGKVVLKKLIADNLERVLKTQQSFEKDDTRSKSKLDPFEESILNILNSYRDFYYPEHTWERAESLRLCYTLHCMNHILRSRARSVKHSTKIKKSNSSLEFQDQGLTRVKALIILPFKNSAYRVIKLILEMVKETKSKVINEDRFDQEFRPPDEDIQGKKPDDYYKFFEGDTDDMFRIGLRFTKRRVQLYASFYSADLVIASPVGLRAIIGAEGDEKRDFDFLSSIEIVVLDQTDVFFMQNWEHVIHIFKHLHAKPKESHGVDFSRVRTWCVSDWGKYFRQNIVLSRFQNPQINALLKRYNFNYRGLVSACNPVEDPSIAQVVVHVPQIFRAFEPRSAADVSNRRFEFFTEEILPQLMKDNLVSHCMIYVRQYFDFVRLRNFMRDLAEQDAGFKFCQISEYTEDGRVAQARSMFFHGKRKFLLYSERFHFFHRYTIKGVRHVVFYELPTYPHFYSEILNMLSTTNQYKLASGMESTFTATSLYCKYDVLTLKPILGERRTATVVQKVDKKNHLFTRD</sequence>
<dbReference type="InterPro" id="IPR027417">
    <property type="entry name" value="P-loop_NTPase"/>
</dbReference>
<evidence type="ECO:0000256" key="2">
    <source>
        <dbReference type="ARBA" id="ARBA00009223"/>
    </source>
</evidence>
<evidence type="ECO:0000259" key="8">
    <source>
        <dbReference type="Pfam" id="PF22916"/>
    </source>
</evidence>
<dbReference type="Proteomes" id="UP000694867">
    <property type="component" value="Unplaced"/>
</dbReference>
<evidence type="ECO:0000259" key="7">
    <source>
        <dbReference type="Pfam" id="PF06862"/>
    </source>
</evidence>
<dbReference type="Pfam" id="PF06862">
    <property type="entry name" value="Utp25_C"/>
    <property type="match status" value="1"/>
</dbReference>
<name>A0AAJ7SEP5_9ACAR</name>
<protein>
    <recommendedName>
        <fullName evidence="4">U3 small nucleolar RNA-associated protein 25 homolog</fullName>
    </recommendedName>
    <alternativeName>
        <fullName evidence="5">UTP25 small subunit processor component</fullName>
    </alternativeName>
</protein>
<dbReference type="Gene3D" id="3.40.50.300">
    <property type="entry name" value="P-loop containing nucleotide triphosphate hydrolases"/>
    <property type="match status" value="1"/>
</dbReference>
<comment type="similarity">
    <text evidence="2">Belongs to the UTP25 family.</text>
</comment>
<evidence type="ECO:0000256" key="6">
    <source>
        <dbReference type="SAM" id="MobiDB-lite"/>
    </source>
</evidence>
<dbReference type="GeneID" id="100901252"/>
<dbReference type="InterPro" id="IPR053939">
    <property type="entry name" value="UTP25_C"/>
</dbReference>
<dbReference type="InterPro" id="IPR053940">
    <property type="entry name" value="UTP25_NTPase-like"/>
</dbReference>
<evidence type="ECO:0000256" key="3">
    <source>
        <dbReference type="ARBA" id="ARBA00023242"/>
    </source>
</evidence>
<dbReference type="Pfam" id="PF22916">
    <property type="entry name" value="UTP25_NTPase-like"/>
    <property type="match status" value="1"/>
</dbReference>
<feature type="compositionally biased region" description="Acidic residues" evidence="6">
    <location>
        <begin position="1"/>
        <end position="22"/>
    </location>
</feature>
<feature type="compositionally biased region" description="Acidic residues" evidence="6">
    <location>
        <begin position="31"/>
        <end position="53"/>
    </location>
</feature>
<dbReference type="RefSeq" id="XP_028966701.1">
    <property type="nucleotide sequence ID" value="XM_029110868.1"/>
</dbReference>
<evidence type="ECO:0000256" key="4">
    <source>
        <dbReference type="ARBA" id="ARBA00024421"/>
    </source>
</evidence>
<feature type="domain" description="UTP25 C-terminal" evidence="7">
    <location>
        <begin position="476"/>
        <end position="670"/>
    </location>
</feature>
<dbReference type="PANTHER" id="PTHR12933">
    <property type="entry name" value="ORF PROTEIN-RELATED"/>
    <property type="match status" value="1"/>
</dbReference>
<dbReference type="InterPro" id="IPR010678">
    <property type="entry name" value="UTP25"/>
</dbReference>
<reference evidence="10" key="1">
    <citation type="submission" date="2025-08" db="UniProtKB">
        <authorList>
            <consortium name="RefSeq"/>
        </authorList>
    </citation>
    <scope>IDENTIFICATION</scope>
</reference>
<dbReference type="GO" id="GO:0032040">
    <property type="term" value="C:small-subunit processome"/>
    <property type="evidence" value="ECO:0007669"/>
    <property type="project" value="TreeGrafter"/>
</dbReference>
<gene>
    <name evidence="10" type="primary">LOC100901252</name>
</gene>
<dbReference type="PANTHER" id="PTHR12933:SF0">
    <property type="entry name" value="U3 SMALL NUCLEOLAR RNA-ASSOCIATED PROTEIN 25 HOMOLOG"/>
    <property type="match status" value="1"/>
</dbReference>
<dbReference type="KEGG" id="goe:100901252"/>
<keyword evidence="3" id="KW-0539">Nucleus</keyword>
<dbReference type="GO" id="GO:0019843">
    <property type="term" value="F:rRNA binding"/>
    <property type="evidence" value="ECO:0007669"/>
    <property type="project" value="TreeGrafter"/>
</dbReference>
<evidence type="ECO:0000313" key="10">
    <source>
        <dbReference type="RefSeq" id="XP_028966701.1"/>
    </source>
</evidence>
<comment type="subcellular location">
    <subcellularLocation>
        <location evidence="1">Nucleus</location>
        <location evidence="1">Nucleolus</location>
    </subcellularLocation>
</comment>
<dbReference type="GO" id="GO:0000462">
    <property type="term" value="P:maturation of SSU-rRNA from tricistronic rRNA transcript (SSU-rRNA, 5.8S rRNA, LSU-rRNA)"/>
    <property type="evidence" value="ECO:0007669"/>
    <property type="project" value="TreeGrafter"/>
</dbReference>
<feature type="region of interest" description="Disordered" evidence="6">
    <location>
        <begin position="1"/>
        <end position="104"/>
    </location>
</feature>
<organism evidence="9 10">
    <name type="scientific">Galendromus occidentalis</name>
    <name type="common">western predatory mite</name>
    <dbReference type="NCBI Taxonomy" id="34638"/>
    <lineage>
        <taxon>Eukaryota</taxon>
        <taxon>Metazoa</taxon>
        <taxon>Ecdysozoa</taxon>
        <taxon>Arthropoda</taxon>
        <taxon>Chelicerata</taxon>
        <taxon>Arachnida</taxon>
        <taxon>Acari</taxon>
        <taxon>Parasitiformes</taxon>
        <taxon>Mesostigmata</taxon>
        <taxon>Gamasina</taxon>
        <taxon>Phytoseioidea</taxon>
        <taxon>Phytoseiidae</taxon>
        <taxon>Typhlodrominae</taxon>
        <taxon>Galendromus</taxon>
    </lineage>
</organism>
<accession>A0AAJ7SEP5</accession>
<proteinExistence type="inferred from homology"/>
<dbReference type="AlphaFoldDB" id="A0AAJ7SEP5"/>
<feature type="domain" description="UTP25 NTP hydrolase-like" evidence="8">
    <location>
        <begin position="208"/>
        <end position="466"/>
    </location>
</feature>
<feature type="compositionally biased region" description="Acidic residues" evidence="6">
    <location>
        <begin position="89"/>
        <end position="103"/>
    </location>
</feature>
<evidence type="ECO:0000256" key="1">
    <source>
        <dbReference type="ARBA" id="ARBA00004604"/>
    </source>
</evidence>
<keyword evidence="9" id="KW-1185">Reference proteome</keyword>